<feature type="compositionally biased region" description="Basic and acidic residues" evidence="1">
    <location>
        <begin position="433"/>
        <end position="459"/>
    </location>
</feature>
<feature type="compositionally biased region" description="Low complexity" evidence="1">
    <location>
        <begin position="16"/>
        <end position="32"/>
    </location>
</feature>
<keyword evidence="4" id="KW-1185">Reference proteome</keyword>
<dbReference type="Gene3D" id="1.10.150.50">
    <property type="entry name" value="Transcription Factor, Ets-1"/>
    <property type="match status" value="1"/>
</dbReference>
<feature type="region of interest" description="Disordered" evidence="1">
    <location>
        <begin position="393"/>
        <end position="608"/>
    </location>
</feature>
<sequence length="853" mass="93371">MSEDGPPKLTNNANTAVAQDSRQMQQQQARAANGSAGLRSLAPRQQCSTTEMMRMVGTMSQGANLPRQMQAQQQSNVRTSQGTAQMVQLHQVQQVPVAGRVITMNSMQAPQQLIPVPMRMVSNGTPMSDGQQTTNSIQLMPQFLSANARIGQNIRFMHPGDGTHTVSSQQAAMVNALRPGNTALMVVQGPNGPMVLNASAMHPGMIPQNLVPVGIAQGIQGMQTMQNVQRQQQQQHQQQMQQHVKTMTSRCKKRRPESGSGEMSVGEYLALGMDEKGKAETASCGTDSPDTAGDAPPALDRGDSVDDPSPPPVSDAAKSLESIFVREALAFRARGGGCGKPLVHYMDGFTIEESDVPFPLAQYDKITEIVSSEVLDDIMPLIADIDVKNKVEEKAPTKEKNNSSKAKQATPTKADAENEGKRKVPARTRRSATHTEGRTNKPKKEEPEATPEHVEERKQSKNRRTTPVQHPPRRRTNELELLLSMDFGPKDAGRRILDTEKRKSVLDKEKRLSSETGDEHDKSDHAEKTRTKQKKRSSQSTATESPVKPERSRSSVDSSDTHSHSSKRSSGKHDKAKEKEKEREKELAVLNTPTVSMRMLPSSEDSPEDRCLYCKVSFKEKERSVSTPQYCSTKCRRSYQSMMASEKNGRKFSETMKRISGGSEGTLSSSSSLADLRPKVEEEVTPPSSRGSKSEESSNSKKAFSALLDSSRNTTPAPPPRGVVSPTAVQPTTLRTSMSSPVVNDHSPVLDHAVGVVTPVTASSGPLNVPGVDYDIDPKLWPPDMAARWAQAVTGSETCAATFRREEVDGDAMLMMGFDDLRSHLAFTFGPAKKLQLAIEQLKVFRQQMYGRP</sequence>
<dbReference type="Proteomes" id="UP001176961">
    <property type="component" value="Unassembled WGS sequence"/>
</dbReference>
<feature type="region of interest" description="Disordered" evidence="1">
    <location>
        <begin position="277"/>
        <end position="318"/>
    </location>
</feature>
<proteinExistence type="predicted"/>
<comment type="caution">
    <text evidence="3">The sequence shown here is derived from an EMBL/GenBank/DDBJ whole genome shotgun (WGS) entry which is preliminary data.</text>
</comment>
<feature type="compositionally biased region" description="Basic and acidic residues" evidence="1">
    <location>
        <begin position="393"/>
        <end position="402"/>
    </location>
</feature>
<feature type="compositionally biased region" description="Basic residues" evidence="1">
    <location>
        <begin position="423"/>
        <end position="432"/>
    </location>
</feature>
<feature type="compositionally biased region" description="Basic and acidic residues" evidence="1">
    <location>
        <begin position="488"/>
        <end position="530"/>
    </location>
</feature>
<evidence type="ECO:0000313" key="3">
    <source>
        <dbReference type="EMBL" id="CAJ0607243.1"/>
    </source>
</evidence>
<dbReference type="SUPFAM" id="SSF47769">
    <property type="entry name" value="SAM/Pointed domain"/>
    <property type="match status" value="1"/>
</dbReference>
<gene>
    <name evidence="3" type="ORF">CYNAS_LOCUS19226</name>
</gene>
<organism evidence="3 4">
    <name type="scientific">Cylicocyclus nassatus</name>
    <name type="common">Nematode worm</name>
    <dbReference type="NCBI Taxonomy" id="53992"/>
    <lineage>
        <taxon>Eukaryota</taxon>
        <taxon>Metazoa</taxon>
        <taxon>Ecdysozoa</taxon>
        <taxon>Nematoda</taxon>
        <taxon>Chromadorea</taxon>
        <taxon>Rhabditida</taxon>
        <taxon>Rhabditina</taxon>
        <taxon>Rhabditomorpha</taxon>
        <taxon>Strongyloidea</taxon>
        <taxon>Strongylidae</taxon>
        <taxon>Cylicocyclus</taxon>
    </lineage>
</organism>
<feature type="compositionally biased region" description="Low complexity" evidence="1">
    <location>
        <begin position="228"/>
        <end position="242"/>
    </location>
</feature>
<protein>
    <recommendedName>
        <fullName evidence="2">SAM domain-containing protein</fullName>
    </recommendedName>
</protein>
<feature type="region of interest" description="Disordered" evidence="1">
    <location>
        <begin position="625"/>
        <end position="704"/>
    </location>
</feature>
<dbReference type="InterPro" id="IPR013761">
    <property type="entry name" value="SAM/pointed_sf"/>
</dbReference>
<dbReference type="InterPro" id="IPR001660">
    <property type="entry name" value="SAM"/>
</dbReference>
<evidence type="ECO:0000256" key="1">
    <source>
        <dbReference type="SAM" id="MobiDB-lite"/>
    </source>
</evidence>
<name>A0AA36HB01_CYLNA</name>
<feature type="compositionally biased region" description="Polar residues" evidence="1">
    <location>
        <begin position="625"/>
        <end position="643"/>
    </location>
</feature>
<reference evidence="3" key="1">
    <citation type="submission" date="2023-07" db="EMBL/GenBank/DDBJ databases">
        <authorList>
            <consortium name="CYATHOMIX"/>
        </authorList>
    </citation>
    <scope>NUCLEOTIDE SEQUENCE</scope>
    <source>
        <strain evidence="3">N/A</strain>
    </source>
</reference>
<feature type="compositionally biased region" description="Basic and acidic residues" evidence="1">
    <location>
        <begin position="571"/>
        <end position="587"/>
    </location>
</feature>
<evidence type="ECO:0000313" key="4">
    <source>
        <dbReference type="Proteomes" id="UP001176961"/>
    </source>
</evidence>
<accession>A0AA36HB01</accession>
<dbReference type="SMART" id="SM00454">
    <property type="entry name" value="SAM"/>
    <property type="match status" value="1"/>
</dbReference>
<feature type="region of interest" description="Disordered" evidence="1">
    <location>
        <begin position="1"/>
        <end position="42"/>
    </location>
</feature>
<dbReference type="PROSITE" id="PS50105">
    <property type="entry name" value="SAM_DOMAIN"/>
    <property type="match status" value="1"/>
</dbReference>
<dbReference type="AlphaFoldDB" id="A0AA36HB01"/>
<evidence type="ECO:0000259" key="2">
    <source>
        <dbReference type="PROSITE" id="PS50105"/>
    </source>
</evidence>
<dbReference type="EMBL" id="CATQJL010000316">
    <property type="protein sequence ID" value="CAJ0607243.1"/>
    <property type="molecule type" value="Genomic_DNA"/>
</dbReference>
<feature type="compositionally biased region" description="Basic and acidic residues" evidence="1">
    <location>
        <begin position="547"/>
        <end position="563"/>
    </location>
</feature>
<feature type="region of interest" description="Disordered" evidence="1">
    <location>
        <begin position="228"/>
        <end position="264"/>
    </location>
</feature>
<feature type="domain" description="SAM" evidence="2">
    <location>
        <begin position="781"/>
        <end position="845"/>
    </location>
</feature>
<feature type="compositionally biased region" description="Basic and acidic residues" evidence="1">
    <location>
        <begin position="647"/>
        <end position="657"/>
    </location>
</feature>